<comment type="similarity">
    <text evidence="1">Belongs to the carbohydrate kinase pfkB family.</text>
</comment>
<evidence type="ECO:0000256" key="6">
    <source>
        <dbReference type="ARBA" id="ARBA00022741"/>
    </source>
</evidence>
<accession>A0A511X3D0</accession>
<evidence type="ECO:0000256" key="1">
    <source>
        <dbReference type="ARBA" id="ARBA00005380"/>
    </source>
</evidence>
<evidence type="ECO:0000256" key="7">
    <source>
        <dbReference type="ARBA" id="ARBA00022777"/>
    </source>
</evidence>
<feature type="binding site" evidence="12">
    <location>
        <position position="136"/>
    </location>
    <ligand>
        <name>substrate</name>
    </ligand>
</feature>
<evidence type="ECO:0000259" key="13">
    <source>
        <dbReference type="Pfam" id="PF00294"/>
    </source>
</evidence>
<feature type="binding site" evidence="12">
    <location>
        <position position="232"/>
    </location>
    <ligand>
        <name>K(+)</name>
        <dbReference type="ChEBI" id="CHEBI:29103"/>
    </ligand>
</feature>
<comment type="subunit">
    <text evidence="12">Homodimer.</text>
</comment>
<comment type="similarity">
    <text evidence="12">Belongs to the carbohydrate kinase PfkB family. Ribokinase subfamily.</text>
</comment>
<evidence type="ECO:0000256" key="8">
    <source>
        <dbReference type="ARBA" id="ARBA00022840"/>
    </source>
</evidence>
<protein>
    <recommendedName>
        <fullName evidence="3 12">Ribokinase</fullName>
        <shortName evidence="12">RK</shortName>
        <ecNumber evidence="2 12">2.7.1.15</ecNumber>
    </recommendedName>
</protein>
<keyword evidence="4 12" id="KW-0808">Transferase</keyword>
<keyword evidence="7 12" id="KW-0418">Kinase</keyword>
<feature type="binding site" evidence="12">
    <location>
        <position position="266"/>
    </location>
    <ligand>
        <name>K(+)</name>
        <dbReference type="ChEBI" id="CHEBI:29103"/>
    </ligand>
</feature>
<feature type="binding site" evidence="12">
    <location>
        <begin position="9"/>
        <end position="11"/>
    </location>
    <ligand>
        <name>substrate</name>
    </ligand>
</feature>
<comment type="cofactor">
    <cofactor evidence="12">
        <name>Mg(2+)</name>
        <dbReference type="ChEBI" id="CHEBI:18420"/>
    </cofactor>
    <text evidence="12">Requires a divalent cation, most likely magnesium in vivo, as an electrophilic catalyst to aid phosphoryl group transfer. It is the chelate of the metal and the nucleotide that is the actual substrate.</text>
</comment>
<feature type="binding site" evidence="12">
    <location>
        <begin position="204"/>
        <end position="209"/>
    </location>
    <ligand>
        <name>ATP</name>
        <dbReference type="ChEBI" id="CHEBI:30616"/>
    </ligand>
</feature>
<feature type="binding site" evidence="12">
    <location>
        <position position="230"/>
    </location>
    <ligand>
        <name>K(+)</name>
        <dbReference type="ChEBI" id="CHEBI:29103"/>
    </ligand>
</feature>
<reference evidence="14 15" key="1">
    <citation type="submission" date="2019-07" db="EMBL/GenBank/DDBJ databases">
        <title>Whole genome shotgun sequence of Halolactibacillus alkaliphilus NBRC 103919.</title>
        <authorList>
            <person name="Hosoyama A."/>
            <person name="Uohara A."/>
            <person name="Ohji S."/>
            <person name="Ichikawa N."/>
        </authorList>
    </citation>
    <scope>NUCLEOTIDE SEQUENCE [LARGE SCALE GENOMIC DNA]</scope>
    <source>
        <strain evidence="14 15">NBRC 103919</strain>
    </source>
</reference>
<evidence type="ECO:0000256" key="11">
    <source>
        <dbReference type="ARBA" id="ARBA00023277"/>
    </source>
</evidence>
<dbReference type="InterPro" id="IPR011877">
    <property type="entry name" value="Ribokinase"/>
</dbReference>
<dbReference type="HAMAP" id="MF_01987">
    <property type="entry name" value="Ribokinase"/>
    <property type="match status" value="1"/>
</dbReference>
<dbReference type="RefSeq" id="WP_089802783.1">
    <property type="nucleotide sequence ID" value="NZ_BJYE01000027.1"/>
</dbReference>
<feature type="binding site" evidence="12">
    <location>
        <position position="180"/>
    </location>
    <ligand>
        <name>ATP</name>
        <dbReference type="ChEBI" id="CHEBI:30616"/>
    </ligand>
</feature>
<evidence type="ECO:0000256" key="5">
    <source>
        <dbReference type="ARBA" id="ARBA00022723"/>
    </source>
</evidence>
<keyword evidence="15" id="KW-1185">Reference proteome</keyword>
<evidence type="ECO:0000256" key="2">
    <source>
        <dbReference type="ARBA" id="ARBA00012035"/>
    </source>
</evidence>
<dbReference type="Pfam" id="PF00294">
    <property type="entry name" value="PfkB"/>
    <property type="match status" value="1"/>
</dbReference>
<sequence length="292" mass="31693">MITVVGSLNIDFITMADRYPRLGETVIGQNFSQAYGGKGANQAVAAAKLGSPVNLVGAVGQDAFGDGYLAYLKEQSVTTTNVERVTHHTGTASITIAQEDNAIVVTPGANYSLSPEDITKHQAIIKKSKLILVQLEVKNETIERTLEIAHQAGIPVILNPAPYRRFPDTWWSMVTYFTPNEHELELMLKETTLDAEKKNKLITTRGEKGVTFYEQGKEVAIAPPKVKVADTTGAGDTFNGALAHFLAQDAPLKEAIKMAVYAASMATTKLGAQSAMPSFDRLERFVNQHDAN</sequence>
<keyword evidence="9 12" id="KW-0460">Magnesium</keyword>
<dbReference type="PANTHER" id="PTHR10584">
    <property type="entry name" value="SUGAR KINASE"/>
    <property type="match status" value="1"/>
</dbReference>
<dbReference type="STRING" id="442899.SAMN05720591_12534"/>
<comment type="caution">
    <text evidence="14">The sequence shown here is derived from an EMBL/GenBank/DDBJ whole genome shotgun (WGS) entry which is preliminary data.</text>
</comment>
<dbReference type="Gene3D" id="3.40.1190.20">
    <property type="match status" value="1"/>
</dbReference>
<evidence type="ECO:0000313" key="14">
    <source>
        <dbReference type="EMBL" id="GEN57460.1"/>
    </source>
</evidence>
<dbReference type="InterPro" id="IPR011611">
    <property type="entry name" value="PfkB_dom"/>
</dbReference>
<dbReference type="UniPathway" id="UPA00916">
    <property type="reaction ID" value="UER00889"/>
</dbReference>
<evidence type="ECO:0000256" key="10">
    <source>
        <dbReference type="ARBA" id="ARBA00022958"/>
    </source>
</evidence>
<keyword evidence="12" id="KW-0963">Cytoplasm</keyword>
<evidence type="ECO:0000256" key="9">
    <source>
        <dbReference type="ARBA" id="ARBA00022842"/>
    </source>
</evidence>
<dbReference type="EMBL" id="BJYE01000027">
    <property type="protein sequence ID" value="GEN57460.1"/>
    <property type="molecule type" value="Genomic_DNA"/>
</dbReference>
<dbReference type="NCBIfam" id="TIGR02152">
    <property type="entry name" value="D_ribokin_bact"/>
    <property type="match status" value="1"/>
</dbReference>
<dbReference type="InterPro" id="IPR002139">
    <property type="entry name" value="Ribo/fructo_kinase"/>
</dbReference>
<evidence type="ECO:0000256" key="12">
    <source>
        <dbReference type="HAMAP-Rule" id="MF_01987"/>
    </source>
</evidence>
<gene>
    <name evidence="12 14" type="primary">rbsK</name>
    <name evidence="14" type="ORF">HAL01_19240</name>
</gene>
<name>A0A511X3D0_9BACI</name>
<dbReference type="SUPFAM" id="SSF53613">
    <property type="entry name" value="Ribokinase-like"/>
    <property type="match status" value="1"/>
</dbReference>
<feature type="binding site" evidence="12">
    <location>
        <position position="236"/>
    </location>
    <ligand>
        <name>substrate</name>
    </ligand>
</feature>
<evidence type="ECO:0000256" key="4">
    <source>
        <dbReference type="ARBA" id="ARBA00022679"/>
    </source>
</evidence>
<keyword evidence="6 12" id="KW-0547">Nucleotide-binding</keyword>
<comment type="pathway">
    <text evidence="12">Carbohydrate metabolism; D-ribose degradation; D-ribose 5-phosphate from beta-D-ribopyranose: step 2/2.</text>
</comment>
<dbReference type="Proteomes" id="UP000321400">
    <property type="component" value="Unassembled WGS sequence"/>
</dbReference>
<dbReference type="InterPro" id="IPR029056">
    <property type="entry name" value="Ribokinase-like"/>
</dbReference>
<dbReference type="GO" id="GO:0046872">
    <property type="term" value="F:metal ion binding"/>
    <property type="evidence" value="ECO:0007669"/>
    <property type="project" value="UniProtKB-KW"/>
</dbReference>
<comment type="catalytic activity">
    <reaction evidence="12">
        <text>D-ribose + ATP = D-ribose 5-phosphate + ADP + H(+)</text>
        <dbReference type="Rhea" id="RHEA:13697"/>
        <dbReference type="ChEBI" id="CHEBI:15378"/>
        <dbReference type="ChEBI" id="CHEBI:30616"/>
        <dbReference type="ChEBI" id="CHEBI:47013"/>
        <dbReference type="ChEBI" id="CHEBI:78346"/>
        <dbReference type="ChEBI" id="CHEBI:456216"/>
        <dbReference type="EC" id="2.7.1.15"/>
    </reaction>
</comment>
<keyword evidence="10 12" id="KW-0630">Potassium</keyword>
<comment type="caution">
    <text evidence="12">Lacks conserved residue(s) required for the propagation of feature annotation.</text>
</comment>
<feature type="binding site" evidence="12">
    <location>
        <begin position="235"/>
        <end position="236"/>
    </location>
    <ligand>
        <name>ATP</name>
        <dbReference type="ChEBI" id="CHEBI:30616"/>
    </ligand>
</feature>
<comment type="activity regulation">
    <text evidence="12">Activated by a monovalent cation that binds near, but not in, the active site. The most likely occupant of the site in vivo is potassium. Ion binding induces a conformational change that may alter substrate affinity.</text>
</comment>
<feature type="active site" description="Proton acceptor" evidence="12">
    <location>
        <position position="236"/>
    </location>
</feature>
<dbReference type="EC" id="2.7.1.15" evidence="2 12"/>
<dbReference type="GO" id="GO:0005829">
    <property type="term" value="C:cytosol"/>
    <property type="evidence" value="ECO:0007669"/>
    <property type="project" value="TreeGrafter"/>
</dbReference>
<dbReference type="OrthoDB" id="9775849at2"/>
<dbReference type="AlphaFoldDB" id="A0A511X3D0"/>
<dbReference type="CDD" id="cd01174">
    <property type="entry name" value="ribokinase"/>
    <property type="match status" value="1"/>
</dbReference>
<comment type="function">
    <text evidence="12">Catalyzes the phosphorylation of ribose at O-5 in a reaction requiring ATP and magnesium. The resulting D-ribose-5-phosphate can then be used either for sythesis of nucleotides, histidine, and tryptophan, or as a component of the pentose phosphate pathway.</text>
</comment>
<feature type="binding site" evidence="12">
    <location>
        <position position="269"/>
    </location>
    <ligand>
        <name>K(+)</name>
        <dbReference type="ChEBI" id="CHEBI:29103"/>
    </ligand>
</feature>
<keyword evidence="5 12" id="KW-0479">Metal-binding</keyword>
<feature type="binding site" evidence="12">
    <location>
        <position position="271"/>
    </location>
    <ligand>
        <name>K(+)</name>
        <dbReference type="ChEBI" id="CHEBI:29103"/>
    </ligand>
</feature>
<dbReference type="PRINTS" id="PR00990">
    <property type="entry name" value="RIBOKINASE"/>
</dbReference>
<keyword evidence="11 12" id="KW-0119">Carbohydrate metabolism</keyword>
<feature type="domain" description="Carbohydrate kinase PfkB" evidence="13">
    <location>
        <begin position="2"/>
        <end position="277"/>
    </location>
</feature>
<dbReference type="InterPro" id="IPR002173">
    <property type="entry name" value="Carboh/pur_kinase_PfkB_CS"/>
</dbReference>
<dbReference type="GO" id="GO:0019303">
    <property type="term" value="P:D-ribose catabolic process"/>
    <property type="evidence" value="ECO:0007669"/>
    <property type="project" value="UniProtKB-UniRule"/>
</dbReference>
<proteinExistence type="inferred from homology"/>
<comment type="subcellular location">
    <subcellularLocation>
        <location evidence="12">Cytoplasm</location>
    </subcellularLocation>
</comment>
<dbReference type="PANTHER" id="PTHR10584:SF166">
    <property type="entry name" value="RIBOKINASE"/>
    <property type="match status" value="1"/>
</dbReference>
<dbReference type="PROSITE" id="PS00584">
    <property type="entry name" value="PFKB_KINASES_2"/>
    <property type="match status" value="1"/>
</dbReference>
<dbReference type="GO" id="GO:0005524">
    <property type="term" value="F:ATP binding"/>
    <property type="evidence" value="ECO:0007669"/>
    <property type="project" value="UniProtKB-UniRule"/>
</dbReference>
<organism evidence="14 15">
    <name type="scientific">Halolactibacillus alkaliphilus</name>
    <dbReference type="NCBI Taxonomy" id="442899"/>
    <lineage>
        <taxon>Bacteria</taxon>
        <taxon>Bacillati</taxon>
        <taxon>Bacillota</taxon>
        <taxon>Bacilli</taxon>
        <taxon>Bacillales</taxon>
        <taxon>Bacillaceae</taxon>
        <taxon>Halolactibacillus</taxon>
    </lineage>
</organism>
<evidence type="ECO:0000313" key="15">
    <source>
        <dbReference type="Proteomes" id="UP000321400"/>
    </source>
</evidence>
<dbReference type="GO" id="GO:0004747">
    <property type="term" value="F:ribokinase activity"/>
    <property type="evidence" value="ECO:0007669"/>
    <property type="project" value="UniProtKB-UniRule"/>
</dbReference>
<keyword evidence="8 12" id="KW-0067">ATP-binding</keyword>
<evidence type="ECO:0000256" key="3">
    <source>
        <dbReference type="ARBA" id="ARBA00016943"/>
    </source>
</evidence>
<feature type="binding site" evidence="12">
    <location>
        <begin position="37"/>
        <end position="41"/>
    </location>
    <ligand>
        <name>substrate</name>
    </ligand>
</feature>